<dbReference type="Proteomes" id="UP001642501">
    <property type="component" value="Unassembled WGS sequence"/>
</dbReference>
<comment type="caution">
    <text evidence="11">The sequence shown here is derived from an EMBL/GenBank/DDBJ whole genome shotgun (WGS) entry which is preliminary data.</text>
</comment>
<evidence type="ECO:0000256" key="9">
    <source>
        <dbReference type="RuleBase" id="RU364144"/>
    </source>
</evidence>
<dbReference type="Gene3D" id="1.20.58.1710">
    <property type="match status" value="1"/>
</dbReference>
<dbReference type="Gene3D" id="6.10.250.2610">
    <property type="match status" value="1"/>
</dbReference>
<feature type="compositionally biased region" description="Low complexity" evidence="10">
    <location>
        <begin position="277"/>
        <end position="299"/>
    </location>
</feature>
<comment type="subunit">
    <text evidence="9">Component of the Mediator complex.</text>
</comment>
<feature type="compositionally biased region" description="Acidic residues" evidence="10">
    <location>
        <begin position="148"/>
        <end position="181"/>
    </location>
</feature>
<sequence length="340" mass="37897">MDAEDTALGLTQEDLRALDTVRARLYQLANSVQRLKSDVMMSNLLPAPEFIQASSFVLQQNLASLNEVMAQHADLFRRIVVHPDPMYPGRTEEQILTSLLRKKLEPDVEQVAERARETAAARGIGKASFGGSLGARKAWRNGQPRGVEDDEEDDDDEDDEEEEEDDEEEEEEGETGGDGGDDEHNNGPREPFGLGDIWHEARTWTMGRLEQFIREEVPNLYTKEERELGVEKVRTGLRRTLEEDDDEEEDDDDDDEDEDGKDEGGDNFMRDVPPAAPATAATTTTQQAQLQQSPEQLPAGPAAEPEVLLWLASRGDTDLPRCVEIESQRAAAAAAAQRRL</sequence>
<evidence type="ECO:0000256" key="10">
    <source>
        <dbReference type="SAM" id="MobiDB-lite"/>
    </source>
</evidence>
<feature type="compositionally biased region" description="Basic and acidic residues" evidence="10">
    <location>
        <begin position="215"/>
        <end position="234"/>
    </location>
</feature>
<feature type="region of interest" description="Disordered" evidence="10">
    <location>
        <begin position="133"/>
        <end position="196"/>
    </location>
</feature>
<evidence type="ECO:0000256" key="8">
    <source>
        <dbReference type="ARBA" id="ARBA00031261"/>
    </source>
</evidence>
<proteinExistence type="inferred from homology"/>
<evidence type="ECO:0000256" key="3">
    <source>
        <dbReference type="ARBA" id="ARBA00020637"/>
    </source>
</evidence>
<dbReference type="Pfam" id="PF10232">
    <property type="entry name" value="Med8"/>
    <property type="match status" value="1"/>
</dbReference>
<evidence type="ECO:0000256" key="2">
    <source>
        <dbReference type="ARBA" id="ARBA00005716"/>
    </source>
</evidence>
<evidence type="ECO:0000256" key="6">
    <source>
        <dbReference type="ARBA" id="ARBA00023163"/>
    </source>
</evidence>
<comment type="similarity">
    <text evidence="2 9">Belongs to the Mediator complex subunit 8 family.</text>
</comment>
<evidence type="ECO:0000313" key="11">
    <source>
        <dbReference type="EMBL" id="CAK7264720.1"/>
    </source>
</evidence>
<dbReference type="PANTHER" id="PTHR13074:SF9">
    <property type="entry name" value="MEDIATOR OF RNA POLYMERASE II TRANSCRIPTION SUBUNIT 8"/>
    <property type="match status" value="1"/>
</dbReference>
<keyword evidence="7 9" id="KW-0539">Nucleus</keyword>
<evidence type="ECO:0000256" key="7">
    <source>
        <dbReference type="ARBA" id="ARBA00023242"/>
    </source>
</evidence>
<comment type="function">
    <text evidence="9">Component of the Mediator complex, a coactivator involved in the regulated transcription of nearly all RNA polymerase II-dependent genes. Mediator functions as a bridge to convey information from gene-specific regulatory proteins to the basal RNA polymerase II transcription machinery. Mediator is recruited to promoters by direct interactions with regulatory proteins and serves as a scaffold for the assembly of a functional preinitiation complex with RNA polymerase II and the general transcription factors.</text>
</comment>
<protein>
    <recommendedName>
        <fullName evidence="3 9">Mediator of RNA polymerase II transcription subunit 8</fullName>
    </recommendedName>
    <alternativeName>
        <fullName evidence="8 9">Mediator complex subunit 8</fullName>
    </alternativeName>
</protein>
<reference evidence="11 12" key="1">
    <citation type="submission" date="2024-01" db="EMBL/GenBank/DDBJ databases">
        <authorList>
            <person name="Allen C."/>
            <person name="Tagirdzhanova G."/>
        </authorList>
    </citation>
    <scope>NUCLEOTIDE SEQUENCE [LARGE SCALE GENOMIC DNA]</scope>
    <source>
        <strain evidence="11 12">CBS 573.63</strain>
    </source>
</reference>
<feature type="region of interest" description="Disordered" evidence="10">
    <location>
        <begin position="215"/>
        <end position="304"/>
    </location>
</feature>
<keyword evidence="12" id="KW-1185">Reference proteome</keyword>
<gene>
    <name evidence="9 11" type="primary">MED8</name>
    <name evidence="11" type="ORF">SEPCBS57363_001223</name>
</gene>
<keyword evidence="5 9" id="KW-0010">Activator</keyword>
<keyword evidence="6 9" id="KW-0804">Transcription</keyword>
<dbReference type="PANTHER" id="PTHR13074">
    <property type="entry name" value="MEDIATOR OF RNA POLYMERASE II TRANSCRIPTION SUBUNIT 8"/>
    <property type="match status" value="1"/>
</dbReference>
<evidence type="ECO:0000256" key="1">
    <source>
        <dbReference type="ARBA" id="ARBA00004123"/>
    </source>
</evidence>
<evidence type="ECO:0000313" key="12">
    <source>
        <dbReference type="Proteomes" id="UP001642501"/>
    </source>
</evidence>
<evidence type="ECO:0000256" key="5">
    <source>
        <dbReference type="ARBA" id="ARBA00023159"/>
    </source>
</evidence>
<accession>A0ABP0D932</accession>
<feature type="compositionally biased region" description="Acidic residues" evidence="10">
    <location>
        <begin position="242"/>
        <end position="261"/>
    </location>
</feature>
<keyword evidence="4 9" id="KW-0805">Transcription regulation</keyword>
<dbReference type="EMBL" id="CAWUOM010000012">
    <property type="protein sequence ID" value="CAK7264720.1"/>
    <property type="molecule type" value="Genomic_DNA"/>
</dbReference>
<organism evidence="11 12">
    <name type="scientific">Sporothrix epigloea</name>
    <dbReference type="NCBI Taxonomy" id="1892477"/>
    <lineage>
        <taxon>Eukaryota</taxon>
        <taxon>Fungi</taxon>
        <taxon>Dikarya</taxon>
        <taxon>Ascomycota</taxon>
        <taxon>Pezizomycotina</taxon>
        <taxon>Sordariomycetes</taxon>
        <taxon>Sordariomycetidae</taxon>
        <taxon>Ophiostomatales</taxon>
        <taxon>Ophiostomataceae</taxon>
        <taxon>Sporothrix</taxon>
    </lineage>
</organism>
<dbReference type="InterPro" id="IPR019364">
    <property type="entry name" value="Mediatior_Med8_fun/met"/>
</dbReference>
<name>A0ABP0D932_9PEZI</name>
<evidence type="ECO:0000256" key="4">
    <source>
        <dbReference type="ARBA" id="ARBA00023015"/>
    </source>
</evidence>
<comment type="subcellular location">
    <subcellularLocation>
        <location evidence="1 9">Nucleus</location>
    </subcellularLocation>
</comment>